<dbReference type="Gene3D" id="4.10.280.10">
    <property type="entry name" value="Helix-loop-helix DNA-binding domain"/>
    <property type="match status" value="1"/>
</dbReference>
<sequence>MTRTNMEPIRNYFSVSENKRAQRSSWEVELPSPWESNTPADMPIWRYTSAALHHGGPQIAYYIPEEVPISPYSDPRAGPSTVPSPITVFTHDGRFTPLTSTPTYDTPTHRQTQSPNQFPRVNVPQTTVENTESDEVMEGEDWEGCVREVNRSSTSPPSASARKKSHRRSQYTNEDLLKNAKRAHTVVERNYRERLNDKIADLALYLFETSSDSCTKPSKSLVMTRAKERLKQLEARNKALESEVTKLKQRIAILDHVVASKGGVSTPILAPVNTPASL</sequence>
<evidence type="ECO:0000259" key="3">
    <source>
        <dbReference type="PROSITE" id="PS50888"/>
    </source>
</evidence>
<dbReference type="InterPro" id="IPR011598">
    <property type="entry name" value="bHLH_dom"/>
</dbReference>
<evidence type="ECO:0000256" key="1">
    <source>
        <dbReference type="SAM" id="Coils"/>
    </source>
</evidence>
<feature type="domain" description="BHLH" evidence="3">
    <location>
        <begin position="179"/>
        <end position="233"/>
    </location>
</feature>
<reference evidence="4" key="1">
    <citation type="journal article" date="2021" name="IMA Fungus">
        <title>Genomic characterization of three marine fungi, including Emericellopsis atlantica sp. nov. with signatures of a generalist lifestyle and marine biomass degradation.</title>
        <authorList>
            <person name="Hagestad O.C."/>
            <person name="Hou L."/>
            <person name="Andersen J.H."/>
            <person name="Hansen E.H."/>
            <person name="Altermark B."/>
            <person name="Li C."/>
            <person name="Kuhnert E."/>
            <person name="Cox R.J."/>
            <person name="Crous P.W."/>
            <person name="Spatafora J.W."/>
            <person name="Lail K."/>
            <person name="Amirebrahimi M."/>
            <person name="Lipzen A."/>
            <person name="Pangilinan J."/>
            <person name="Andreopoulos W."/>
            <person name="Hayes R.D."/>
            <person name="Ng V."/>
            <person name="Grigoriev I.V."/>
            <person name="Jackson S.A."/>
            <person name="Sutton T.D.S."/>
            <person name="Dobson A.D.W."/>
            <person name="Rama T."/>
        </authorList>
    </citation>
    <scope>NUCLEOTIDE SEQUENCE</scope>
    <source>
        <strain evidence="4">TRa3180A</strain>
    </source>
</reference>
<protein>
    <recommendedName>
        <fullName evidence="3">BHLH domain-containing protein</fullName>
    </recommendedName>
</protein>
<dbReference type="Pfam" id="PF00010">
    <property type="entry name" value="HLH"/>
    <property type="match status" value="1"/>
</dbReference>
<dbReference type="SUPFAM" id="SSF47459">
    <property type="entry name" value="HLH, helix-loop-helix DNA-binding domain"/>
    <property type="match status" value="1"/>
</dbReference>
<evidence type="ECO:0000313" key="5">
    <source>
        <dbReference type="Proteomes" id="UP000887226"/>
    </source>
</evidence>
<organism evidence="4 5">
    <name type="scientific">Calycina marina</name>
    <dbReference type="NCBI Taxonomy" id="1763456"/>
    <lineage>
        <taxon>Eukaryota</taxon>
        <taxon>Fungi</taxon>
        <taxon>Dikarya</taxon>
        <taxon>Ascomycota</taxon>
        <taxon>Pezizomycotina</taxon>
        <taxon>Leotiomycetes</taxon>
        <taxon>Helotiales</taxon>
        <taxon>Pezizellaceae</taxon>
        <taxon>Calycina</taxon>
    </lineage>
</organism>
<feature type="compositionally biased region" description="Low complexity" evidence="2">
    <location>
        <begin position="151"/>
        <end position="160"/>
    </location>
</feature>
<feature type="compositionally biased region" description="Acidic residues" evidence="2">
    <location>
        <begin position="131"/>
        <end position="143"/>
    </location>
</feature>
<dbReference type="InterPro" id="IPR052099">
    <property type="entry name" value="Regulatory_TF_Diverse"/>
</dbReference>
<keyword evidence="5" id="KW-1185">Reference proteome</keyword>
<dbReference type="PROSITE" id="PS50888">
    <property type="entry name" value="BHLH"/>
    <property type="match status" value="1"/>
</dbReference>
<accession>A0A9P7Z5U5</accession>
<dbReference type="InterPro" id="IPR036638">
    <property type="entry name" value="HLH_DNA-bd_sf"/>
</dbReference>
<dbReference type="AlphaFoldDB" id="A0A9P7Z5U5"/>
<dbReference type="OrthoDB" id="3529902at2759"/>
<keyword evidence="1" id="KW-0175">Coiled coil</keyword>
<gene>
    <name evidence="4" type="ORF">BJ878DRAFT_6191</name>
</gene>
<dbReference type="EMBL" id="MU253836">
    <property type="protein sequence ID" value="KAG9245672.1"/>
    <property type="molecule type" value="Genomic_DNA"/>
</dbReference>
<evidence type="ECO:0000313" key="4">
    <source>
        <dbReference type="EMBL" id="KAG9245672.1"/>
    </source>
</evidence>
<name>A0A9P7Z5U5_9HELO</name>
<dbReference type="PANTHER" id="PTHR47336:SF2">
    <property type="entry name" value="TRANSCRIPTION FACTOR HMS1-RELATED"/>
    <property type="match status" value="1"/>
</dbReference>
<evidence type="ECO:0000256" key="2">
    <source>
        <dbReference type="SAM" id="MobiDB-lite"/>
    </source>
</evidence>
<feature type="compositionally biased region" description="Polar residues" evidence="2">
    <location>
        <begin position="100"/>
        <end position="130"/>
    </location>
</feature>
<proteinExistence type="predicted"/>
<dbReference type="SMART" id="SM00353">
    <property type="entry name" value="HLH"/>
    <property type="match status" value="1"/>
</dbReference>
<dbReference type="PANTHER" id="PTHR47336">
    <property type="entry name" value="TRANSCRIPTION FACTOR HMS1-RELATED"/>
    <property type="match status" value="1"/>
</dbReference>
<feature type="region of interest" description="Disordered" evidence="2">
    <location>
        <begin position="100"/>
        <end position="172"/>
    </location>
</feature>
<dbReference type="Proteomes" id="UP000887226">
    <property type="component" value="Unassembled WGS sequence"/>
</dbReference>
<comment type="caution">
    <text evidence="4">The sequence shown here is derived from an EMBL/GenBank/DDBJ whole genome shotgun (WGS) entry which is preliminary data.</text>
</comment>
<feature type="coiled-coil region" evidence="1">
    <location>
        <begin position="223"/>
        <end position="257"/>
    </location>
</feature>
<dbReference type="GO" id="GO:0046983">
    <property type="term" value="F:protein dimerization activity"/>
    <property type="evidence" value="ECO:0007669"/>
    <property type="project" value="InterPro"/>
</dbReference>